<protein>
    <submittedName>
        <fullName evidence="1">Uncharacterized protein</fullName>
    </submittedName>
</protein>
<comment type="caution">
    <text evidence="1">The sequence shown here is derived from an EMBL/GenBank/DDBJ whole genome shotgun (WGS) entry which is preliminary data.</text>
</comment>
<organism evidence="1 2">
    <name type="scientific">Dendrolimus kikuchii</name>
    <dbReference type="NCBI Taxonomy" id="765133"/>
    <lineage>
        <taxon>Eukaryota</taxon>
        <taxon>Metazoa</taxon>
        <taxon>Ecdysozoa</taxon>
        <taxon>Arthropoda</taxon>
        <taxon>Hexapoda</taxon>
        <taxon>Insecta</taxon>
        <taxon>Pterygota</taxon>
        <taxon>Neoptera</taxon>
        <taxon>Endopterygota</taxon>
        <taxon>Lepidoptera</taxon>
        <taxon>Glossata</taxon>
        <taxon>Ditrysia</taxon>
        <taxon>Bombycoidea</taxon>
        <taxon>Lasiocampidae</taxon>
        <taxon>Dendrolimus</taxon>
    </lineage>
</organism>
<sequence length="101" mass="11429">MCACVVEESSLFTARRCGRRAHALNSTSCDLCEIEFSGGSPAARVSMVLLFLKSISVNSDKNRQENERGVAENRLRRARHVLRSIWDFKPITACRLKFLKI</sequence>
<evidence type="ECO:0000313" key="1">
    <source>
        <dbReference type="EMBL" id="KAJ0176062.1"/>
    </source>
</evidence>
<gene>
    <name evidence="1" type="ORF">K1T71_008236</name>
</gene>
<evidence type="ECO:0000313" key="2">
    <source>
        <dbReference type="Proteomes" id="UP000824533"/>
    </source>
</evidence>
<accession>A0ACC1CY57</accession>
<keyword evidence="2" id="KW-1185">Reference proteome</keyword>
<name>A0ACC1CY57_9NEOP</name>
<dbReference type="Proteomes" id="UP000824533">
    <property type="component" value="Linkage Group LG14"/>
</dbReference>
<proteinExistence type="predicted"/>
<reference evidence="1 2" key="1">
    <citation type="journal article" date="2021" name="Front. Genet.">
        <title>Chromosome-Level Genome Assembly Reveals Significant Gene Expansion in the Toll and IMD Signaling Pathways of Dendrolimus kikuchii.</title>
        <authorList>
            <person name="Zhou J."/>
            <person name="Wu P."/>
            <person name="Xiong Z."/>
            <person name="Liu N."/>
            <person name="Zhao N."/>
            <person name="Ji M."/>
            <person name="Qiu Y."/>
            <person name="Yang B."/>
        </authorList>
    </citation>
    <scope>NUCLEOTIDE SEQUENCE [LARGE SCALE GENOMIC DNA]</scope>
    <source>
        <strain evidence="1">Ann1</strain>
    </source>
</reference>
<dbReference type="EMBL" id="CM034400">
    <property type="protein sequence ID" value="KAJ0176062.1"/>
    <property type="molecule type" value="Genomic_DNA"/>
</dbReference>